<dbReference type="PRINTS" id="PR00469">
    <property type="entry name" value="PNDRDTASEII"/>
</dbReference>
<dbReference type="SUPFAM" id="SSF51905">
    <property type="entry name" value="FAD/NAD(P)-binding domain"/>
    <property type="match status" value="1"/>
</dbReference>
<dbReference type="InterPro" id="IPR023753">
    <property type="entry name" value="FAD/NAD-binding_dom"/>
</dbReference>
<accession>A0A7L5E408</accession>
<dbReference type="KEGG" id="mrob:HH214_15295"/>
<protein>
    <submittedName>
        <fullName evidence="4">NAD(P)/FAD-dependent oxidoreductase</fullName>
    </submittedName>
</protein>
<proteinExistence type="predicted"/>
<dbReference type="PRINTS" id="PR00368">
    <property type="entry name" value="FADPNR"/>
</dbReference>
<organism evidence="4 5">
    <name type="scientific">Mucilaginibacter robiniae</name>
    <dbReference type="NCBI Taxonomy" id="2728022"/>
    <lineage>
        <taxon>Bacteria</taxon>
        <taxon>Pseudomonadati</taxon>
        <taxon>Bacteroidota</taxon>
        <taxon>Sphingobacteriia</taxon>
        <taxon>Sphingobacteriales</taxon>
        <taxon>Sphingobacteriaceae</taxon>
        <taxon>Mucilaginibacter</taxon>
    </lineage>
</organism>
<keyword evidence="5" id="KW-1185">Reference proteome</keyword>
<dbReference type="EMBL" id="CP051682">
    <property type="protein sequence ID" value="QJD97137.1"/>
    <property type="molecule type" value="Genomic_DNA"/>
</dbReference>
<evidence type="ECO:0000313" key="4">
    <source>
        <dbReference type="EMBL" id="QJD97137.1"/>
    </source>
</evidence>
<evidence type="ECO:0000256" key="2">
    <source>
        <dbReference type="ARBA" id="ARBA00023002"/>
    </source>
</evidence>
<dbReference type="PANTHER" id="PTHR48105">
    <property type="entry name" value="THIOREDOXIN REDUCTASE 1-RELATED-RELATED"/>
    <property type="match status" value="1"/>
</dbReference>
<dbReference type="GO" id="GO:0016491">
    <property type="term" value="F:oxidoreductase activity"/>
    <property type="evidence" value="ECO:0007669"/>
    <property type="project" value="UniProtKB-KW"/>
</dbReference>
<name>A0A7L5E408_9SPHI</name>
<feature type="domain" description="FAD/NAD(P)-binding" evidence="3">
    <location>
        <begin position="8"/>
        <end position="287"/>
    </location>
</feature>
<sequence>MENQTNFDAIIIGGSSAGLSAGMALGRALKKVLIIDSGLPCNRQTPHSHNFITHDGWKPSEIMEVAKNELLAYDTVMFSPGLVTEVTDNNGNFKVTVANQSIQYIAKKMLFATGVKDIMPNIPGFADCWGISVIHCPYCHGYEYRGKKTGILMNSELAADFAKFIRNWTPDLTLFTNGKAKLTPEQQEQTLKRNIQIVEKTISSLQHENGHLKSINFTDGTVHLLDALYGRQPFEQHCSIPEHLGCTMTEQGYIQVDEFKKTSVAGIYAAGDNTTPFRSVAAAVAAGNLAGAMINHEIINESE</sequence>
<dbReference type="RefSeq" id="WP_169609045.1">
    <property type="nucleotide sequence ID" value="NZ_CP051682.1"/>
</dbReference>
<gene>
    <name evidence="4" type="ORF">HH214_15295</name>
</gene>
<keyword evidence="2" id="KW-0560">Oxidoreductase</keyword>
<dbReference type="Gene3D" id="3.50.50.60">
    <property type="entry name" value="FAD/NAD(P)-binding domain"/>
    <property type="match status" value="2"/>
</dbReference>
<evidence type="ECO:0000256" key="1">
    <source>
        <dbReference type="ARBA" id="ARBA00022630"/>
    </source>
</evidence>
<dbReference type="InterPro" id="IPR050097">
    <property type="entry name" value="Ferredoxin-NADP_redctase_2"/>
</dbReference>
<evidence type="ECO:0000313" key="5">
    <source>
        <dbReference type="Proteomes" id="UP000503278"/>
    </source>
</evidence>
<dbReference type="AlphaFoldDB" id="A0A7L5E408"/>
<keyword evidence="1" id="KW-0285">Flavoprotein</keyword>
<dbReference type="InterPro" id="IPR036188">
    <property type="entry name" value="FAD/NAD-bd_sf"/>
</dbReference>
<dbReference type="Pfam" id="PF07992">
    <property type="entry name" value="Pyr_redox_2"/>
    <property type="match status" value="1"/>
</dbReference>
<evidence type="ECO:0000259" key="3">
    <source>
        <dbReference type="Pfam" id="PF07992"/>
    </source>
</evidence>
<reference evidence="4 5" key="1">
    <citation type="submission" date="2020-04" db="EMBL/GenBank/DDBJ databases">
        <title>Genome sequencing of novel species.</title>
        <authorList>
            <person name="Heo J."/>
            <person name="Kim S.-J."/>
            <person name="Kim J.-S."/>
            <person name="Hong S.-B."/>
            <person name="Kwon S.-W."/>
        </authorList>
    </citation>
    <scope>NUCLEOTIDE SEQUENCE [LARGE SCALE GENOMIC DNA]</scope>
    <source>
        <strain evidence="4 5">F39-2</strain>
    </source>
</reference>
<dbReference type="Proteomes" id="UP000503278">
    <property type="component" value="Chromosome"/>
</dbReference>